<protein>
    <submittedName>
        <fullName evidence="1">7938_t:CDS:1</fullName>
    </submittedName>
</protein>
<dbReference type="EMBL" id="CAJVPJ010002396">
    <property type="protein sequence ID" value="CAG8620280.1"/>
    <property type="molecule type" value="Genomic_DNA"/>
</dbReference>
<gene>
    <name evidence="1" type="ORF">POCULU_LOCUS8383</name>
</gene>
<sequence length="757" mass="86981">MASANEKSPQTKKEFLRWLTKTKKWPDVADKVDEFEWEDLLSFDERTWEKEFGAMRAQLIEDDLSGYSKKFRAYSLPAPWLAGPPINDSFRDCLTKEFRLLNKVAFDQACKTLRCPRTEFDLLQQHPAFICILDGPGVGKSRFIYEAAKEAKAFILRTSFEYGILKSVIDEADNHKYHYALAETVVLHLCHAFRTAFVTIFDRASEAILSFKKSGDPPLEITLTKNFLPNYEDEDIKELMGKALDELKVLLDGTAMVIIMDEAQCMGPPPGKLRNYGSVQELISNNTRTYPKMDYIDDEVMPTPKHFVSIALHLVLQEVVPMGLSRNIAIAVLGLDPTLNIHKALARSGLTTFSFCQDIAKTLPYFTYKDVMEVVGQYIDLNFYPPMEIAPVIAQLTGPPRITEIFLETCWQKRRFRFPELMNDTFFSFCSRYNLSNVKGGENMLRLFFKLTYFPTQFGGSIIYEDMNTVVEYHDKSEGYHIIAKYHRQMSVIGIVRVQLFERVASKVFQISEPYPFAYRALREVAGYKNLKEPIVGSLMNMKEMGGELFEYAVGKELSFRFSPIYGRILRMTGYDVLPNLEQMVFEPFNTIETRNDSSILDENHQTVRWIHDKNSRDTMKVDVWTFGYNDKPAQDLPPVIDIFVQVTKQKDGVDQKLDETLRHWLCAVPILHEAPAILVFISWHPVTIPGCVKLEDNGRVTYIGVQTRNQQDQMKEKGPQHWLLVFSGAELNNTVVPLLALVDNPPADIKEKYNFE</sequence>
<organism evidence="1 2">
    <name type="scientific">Paraglomus occultum</name>
    <dbReference type="NCBI Taxonomy" id="144539"/>
    <lineage>
        <taxon>Eukaryota</taxon>
        <taxon>Fungi</taxon>
        <taxon>Fungi incertae sedis</taxon>
        <taxon>Mucoromycota</taxon>
        <taxon>Glomeromycotina</taxon>
        <taxon>Glomeromycetes</taxon>
        <taxon>Paraglomerales</taxon>
        <taxon>Paraglomeraceae</taxon>
        <taxon>Paraglomus</taxon>
    </lineage>
</organism>
<dbReference type="Proteomes" id="UP000789572">
    <property type="component" value="Unassembled WGS sequence"/>
</dbReference>
<accession>A0A9N9GRG4</accession>
<evidence type="ECO:0000313" key="1">
    <source>
        <dbReference type="EMBL" id="CAG8620280.1"/>
    </source>
</evidence>
<evidence type="ECO:0000313" key="2">
    <source>
        <dbReference type="Proteomes" id="UP000789572"/>
    </source>
</evidence>
<comment type="caution">
    <text evidence="1">The sequence shown here is derived from an EMBL/GenBank/DDBJ whole genome shotgun (WGS) entry which is preliminary data.</text>
</comment>
<keyword evidence="2" id="KW-1185">Reference proteome</keyword>
<reference evidence="1" key="1">
    <citation type="submission" date="2021-06" db="EMBL/GenBank/DDBJ databases">
        <authorList>
            <person name="Kallberg Y."/>
            <person name="Tangrot J."/>
            <person name="Rosling A."/>
        </authorList>
    </citation>
    <scope>NUCLEOTIDE SEQUENCE</scope>
    <source>
        <strain evidence="1">IA702</strain>
    </source>
</reference>
<dbReference type="AlphaFoldDB" id="A0A9N9GRG4"/>
<proteinExistence type="predicted"/>
<name>A0A9N9GRG4_9GLOM</name>